<keyword evidence="2" id="KW-1185">Reference proteome</keyword>
<gene>
    <name evidence="1" type="ORF">SAMN05660420_01795</name>
</gene>
<name>A0A1H4A3Y5_9BACT</name>
<reference evidence="1 2" key="1">
    <citation type="submission" date="2016-10" db="EMBL/GenBank/DDBJ databases">
        <authorList>
            <person name="de Groot N.N."/>
        </authorList>
    </citation>
    <scope>NUCLEOTIDE SEQUENCE [LARGE SCALE GENOMIC DNA]</scope>
    <source>
        <strain evidence="1 2">DSM 7343</strain>
    </source>
</reference>
<evidence type="ECO:0000313" key="2">
    <source>
        <dbReference type="Proteomes" id="UP000199409"/>
    </source>
</evidence>
<dbReference type="Proteomes" id="UP000199409">
    <property type="component" value="Unassembled WGS sequence"/>
</dbReference>
<protein>
    <submittedName>
        <fullName evidence="1">Uncharacterized protein</fullName>
    </submittedName>
</protein>
<dbReference type="EMBL" id="FNQN01000004">
    <property type="protein sequence ID" value="SEA30739.1"/>
    <property type="molecule type" value="Genomic_DNA"/>
</dbReference>
<sequence length="282" mass="30162">MGNKKTGQKAMTWIVSKARDWNPLQPLALNKISGVFMKKINMLMVFVSLLVLVAPPAFAQGEAVSAINGQVVVTGGSLDGENMATGSASLTAPLGEHFGLRLDGLSGNIDRDDFRVGAIHLFTRDPDLYLLGVTGAHAELENIQVESFSLEVEAYMGMVTIAAAGGQQTGDVHDSTYGSLDLRYYPQKNLMVEVGASVADENDGKAHIGVEYQLVGGLALFADAATGEDGFEHALGGIRYYFGDEKPLINRHREEVSTNNVLDSVIINYASARSAVLASDIR</sequence>
<proteinExistence type="predicted"/>
<evidence type="ECO:0000313" key="1">
    <source>
        <dbReference type="EMBL" id="SEA30739.1"/>
    </source>
</evidence>
<dbReference type="AlphaFoldDB" id="A0A1H4A3Y5"/>
<organism evidence="1 2">
    <name type="scientific">Desulfuromusa kysingii</name>
    <dbReference type="NCBI Taxonomy" id="37625"/>
    <lineage>
        <taxon>Bacteria</taxon>
        <taxon>Pseudomonadati</taxon>
        <taxon>Thermodesulfobacteriota</taxon>
        <taxon>Desulfuromonadia</taxon>
        <taxon>Desulfuromonadales</taxon>
        <taxon>Geopsychrobacteraceae</taxon>
        <taxon>Desulfuromusa</taxon>
    </lineage>
</organism>
<dbReference type="STRING" id="37625.SAMN05660420_01795"/>
<accession>A0A1H4A3Y5</accession>